<accession>A0A934TKL7</accession>
<evidence type="ECO:0000256" key="1">
    <source>
        <dbReference type="SAM" id="Phobius"/>
    </source>
</evidence>
<dbReference type="NCBIfam" id="TIGR00847">
    <property type="entry name" value="ccoS"/>
    <property type="match status" value="1"/>
</dbReference>
<dbReference type="EMBL" id="NHSD01000277">
    <property type="protein sequence ID" value="MBK5927859.1"/>
    <property type="molecule type" value="Genomic_DNA"/>
</dbReference>
<feature type="transmembrane region" description="Helical" evidence="1">
    <location>
        <begin position="6"/>
        <end position="26"/>
    </location>
</feature>
<comment type="caution">
    <text evidence="2">The sequence shown here is derived from an EMBL/GenBank/DDBJ whole genome shotgun (WGS) entry which is preliminary data.</text>
</comment>
<dbReference type="InterPro" id="IPR004714">
    <property type="entry name" value="Cyt_oxidase_maturation_cbb3"/>
</dbReference>
<evidence type="ECO:0000313" key="3">
    <source>
        <dbReference type="Proteomes" id="UP000706333"/>
    </source>
</evidence>
<dbReference type="AlphaFoldDB" id="A0A934TKL7"/>
<evidence type="ECO:0000313" key="2">
    <source>
        <dbReference type="EMBL" id="MBK5927859.1"/>
    </source>
</evidence>
<dbReference type="Pfam" id="PF03597">
    <property type="entry name" value="FixS"/>
    <property type="match status" value="1"/>
</dbReference>
<keyword evidence="1" id="KW-0812">Transmembrane</keyword>
<proteinExistence type="predicted"/>
<dbReference type="PANTHER" id="PTHR41532">
    <property type="entry name" value="FIXS PROTEIN"/>
    <property type="match status" value="1"/>
</dbReference>
<keyword evidence="1" id="KW-1133">Transmembrane helix</keyword>
<reference evidence="2" key="2">
    <citation type="journal article" date="2020" name="Microorganisms">
        <title>Osmotic Adaptation and Compatible Solute Biosynthesis of Phototrophic Bacteria as Revealed from Genome Analyses.</title>
        <authorList>
            <person name="Imhoff J.F."/>
            <person name="Rahn T."/>
            <person name="Kunzel S."/>
            <person name="Keller A."/>
            <person name="Neulinger S.C."/>
        </authorList>
    </citation>
    <scope>NUCLEOTIDE SEQUENCE</scope>
    <source>
        <strain evidence="2">LMG 28126</strain>
    </source>
</reference>
<keyword evidence="3" id="KW-1185">Reference proteome</keyword>
<name>A0A934TKL7_9RHOB</name>
<gene>
    <name evidence="2" type="ORF">CCR87_11070</name>
</gene>
<protein>
    <submittedName>
        <fullName evidence="2">Cbb3-type cytochrome oxidase assembly protein CcoS</fullName>
    </submittedName>
</protein>
<keyword evidence="1" id="KW-0472">Membrane</keyword>
<dbReference type="Proteomes" id="UP000706333">
    <property type="component" value="Unassembled WGS sequence"/>
</dbReference>
<dbReference type="RefSeq" id="WP_201157609.1">
    <property type="nucleotide sequence ID" value="NZ_NHSD01000277.1"/>
</dbReference>
<reference evidence="2" key="1">
    <citation type="submission" date="2017-05" db="EMBL/GenBank/DDBJ databases">
        <authorList>
            <person name="Imhoff J.F."/>
            <person name="Rahn T."/>
            <person name="Kuenzel S."/>
            <person name="Neulinger S.C."/>
        </authorList>
    </citation>
    <scope>NUCLEOTIDE SEQUENCE</scope>
    <source>
        <strain evidence="2">LMG 28126</strain>
    </source>
</reference>
<organism evidence="2 3">
    <name type="scientific">Rhodobaculum claviforme</name>
    <dbReference type="NCBI Taxonomy" id="1549854"/>
    <lineage>
        <taxon>Bacteria</taxon>
        <taxon>Pseudomonadati</taxon>
        <taxon>Pseudomonadota</taxon>
        <taxon>Alphaproteobacteria</taxon>
        <taxon>Rhodobacterales</taxon>
        <taxon>Paracoccaceae</taxon>
        <taxon>Rhodobaculum</taxon>
    </lineage>
</organism>
<sequence>MDVLAILIPVTLFLGLLGLGAFFWTLRKGQYEDPEGDARRILNDDYDDRPKRDDE</sequence>
<dbReference type="PANTHER" id="PTHR41532:SF1">
    <property type="entry name" value="FIXS PROTEIN"/>
    <property type="match status" value="1"/>
</dbReference>